<accession>A0AC61DCI0</accession>
<evidence type="ECO:0000313" key="1">
    <source>
        <dbReference type="EMBL" id="PHV70322.1"/>
    </source>
</evidence>
<evidence type="ECO:0000313" key="2">
    <source>
        <dbReference type="Proteomes" id="UP000224460"/>
    </source>
</evidence>
<sequence>MIFYFSGTGNSKWVAEQLAKKTNDKARDMMSTNQDSLTKEEVIGIVFPIYAWSPPEPVIDFVKTLQASGKFTFGIGTCADEAGLAMEQLQKHFPLNSSYSIKMPNNYIIASNVESDEVIKGKIKKAEVQLDLIAEEIRSRKSVSRITKGKMATLKSSVIAFGFNKFGRTTKPFKVTDACVGCSQCATTCPAKTIEMIDGKPKWQENCYQCLKCIHTCPAQAIEYGKGTVGRKRYDLERYL</sequence>
<comment type="caution">
    <text evidence="1">The sequence shown here is derived from an EMBL/GenBank/DDBJ whole genome shotgun (WGS) entry which is preliminary data.</text>
</comment>
<dbReference type="Proteomes" id="UP000224460">
    <property type="component" value="Unassembled WGS sequence"/>
</dbReference>
<reference evidence="1" key="1">
    <citation type="submission" date="2017-10" db="EMBL/GenBank/DDBJ databases">
        <title>Genome sequence of cellulolytic Lachnospiraceae bacterium XHS1971 isolated from hotspring sediment.</title>
        <authorList>
            <person name="Vasudevan G."/>
            <person name="Joshi A.J."/>
            <person name="Hivarkar S."/>
            <person name="Lanjekar V.B."/>
            <person name="Dhakephalkar P.K."/>
            <person name="Dagar S."/>
        </authorList>
    </citation>
    <scope>NUCLEOTIDE SEQUENCE</scope>
    <source>
        <strain evidence="1">XHS1971</strain>
    </source>
</reference>
<organism evidence="1 2">
    <name type="scientific">Sporanaerobium hydrogeniformans</name>
    <dbReference type="NCBI Taxonomy" id="3072179"/>
    <lineage>
        <taxon>Bacteria</taxon>
        <taxon>Bacillati</taxon>
        <taxon>Bacillota</taxon>
        <taxon>Clostridia</taxon>
        <taxon>Lachnospirales</taxon>
        <taxon>Lachnospiraceae</taxon>
        <taxon>Sporanaerobium</taxon>
    </lineage>
</organism>
<protein>
    <submittedName>
        <fullName evidence="1">Uncharacterized protein</fullName>
    </submittedName>
</protein>
<keyword evidence="2" id="KW-1185">Reference proteome</keyword>
<gene>
    <name evidence="1" type="ORF">CS063_10545</name>
</gene>
<proteinExistence type="predicted"/>
<dbReference type="EMBL" id="PEDL01000011">
    <property type="protein sequence ID" value="PHV70322.1"/>
    <property type="molecule type" value="Genomic_DNA"/>
</dbReference>
<name>A0AC61DCI0_9FIRM</name>